<name>A0A226E2G5_FOLCA</name>
<gene>
    <name evidence="2" type="ORF">Fcan01_13714</name>
</gene>
<evidence type="ECO:0000313" key="3">
    <source>
        <dbReference type="Proteomes" id="UP000198287"/>
    </source>
</evidence>
<dbReference type="EMBL" id="LNIX01000007">
    <property type="protein sequence ID" value="OXA51935.1"/>
    <property type="molecule type" value="Genomic_DNA"/>
</dbReference>
<organism evidence="2 3">
    <name type="scientific">Folsomia candida</name>
    <name type="common">Springtail</name>
    <dbReference type="NCBI Taxonomy" id="158441"/>
    <lineage>
        <taxon>Eukaryota</taxon>
        <taxon>Metazoa</taxon>
        <taxon>Ecdysozoa</taxon>
        <taxon>Arthropoda</taxon>
        <taxon>Hexapoda</taxon>
        <taxon>Collembola</taxon>
        <taxon>Entomobryomorpha</taxon>
        <taxon>Isotomoidea</taxon>
        <taxon>Isotomidae</taxon>
        <taxon>Proisotominae</taxon>
        <taxon>Folsomia</taxon>
    </lineage>
</organism>
<evidence type="ECO:0000313" key="2">
    <source>
        <dbReference type="EMBL" id="OXA51935.1"/>
    </source>
</evidence>
<feature type="chain" id="PRO_5012963097" description="Protein sleepless" evidence="1">
    <location>
        <begin position="28"/>
        <end position="155"/>
    </location>
</feature>
<dbReference type="AlphaFoldDB" id="A0A226E2G5"/>
<dbReference type="Proteomes" id="UP000198287">
    <property type="component" value="Unassembled WGS sequence"/>
</dbReference>
<evidence type="ECO:0008006" key="4">
    <source>
        <dbReference type="Google" id="ProtNLM"/>
    </source>
</evidence>
<evidence type="ECO:0000256" key="1">
    <source>
        <dbReference type="SAM" id="SignalP"/>
    </source>
</evidence>
<reference evidence="2 3" key="1">
    <citation type="submission" date="2015-12" db="EMBL/GenBank/DDBJ databases">
        <title>The genome of Folsomia candida.</title>
        <authorList>
            <person name="Faddeeva A."/>
            <person name="Derks M.F."/>
            <person name="Anvar Y."/>
            <person name="Smit S."/>
            <person name="Van Straalen N."/>
            <person name="Roelofs D."/>
        </authorList>
    </citation>
    <scope>NUCLEOTIDE SEQUENCE [LARGE SCALE GENOMIC DNA]</scope>
    <source>
        <strain evidence="2 3">VU population</strain>
        <tissue evidence="2">Whole body</tissue>
    </source>
</reference>
<protein>
    <recommendedName>
        <fullName evidence="4">Protein sleepless</fullName>
    </recommendedName>
</protein>
<proteinExistence type="predicted"/>
<accession>A0A226E2G5</accession>
<feature type="signal peptide" evidence="1">
    <location>
        <begin position="1"/>
        <end position="27"/>
    </location>
</feature>
<keyword evidence="1" id="KW-0732">Signal</keyword>
<sequence length="155" mass="16543">MRSTHISGVTLLFVCLSSAALLHATSGLQCYGCAKNEQSGRSCEDFKDADDTERKTRFAITCSSSATGCAYMKFNIDNDQAKFVSESLECYVPDAKLVKISEMNACVDTVEGRSMFKVCACDGGNFCLDGAASPRHVGGGIALLLLIPLFATAMQ</sequence>
<keyword evidence="3" id="KW-1185">Reference proteome</keyword>
<comment type="caution">
    <text evidence="2">The sequence shown here is derived from an EMBL/GenBank/DDBJ whole genome shotgun (WGS) entry which is preliminary data.</text>
</comment>